<dbReference type="CDD" id="cd23668">
    <property type="entry name" value="GH55_beta13glucanase-like"/>
    <property type="match status" value="1"/>
</dbReference>
<dbReference type="SUPFAM" id="SSF51126">
    <property type="entry name" value="Pectin lyase-like"/>
    <property type="match status" value="2"/>
</dbReference>
<feature type="compositionally biased region" description="Low complexity" evidence="1">
    <location>
        <begin position="1275"/>
        <end position="1288"/>
    </location>
</feature>
<dbReference type="Gene3D" id="2.160.20.10">
    <property type="entry name" value="Single-stranded right-handed beta-helix, Pectin lyase-like"/>
    <property type="match status" value="2"/>
</dbReference>
<dbReference type="GO" id="GO:0004650">
    <property type="term" value="F:polygalacturonase activity"/>
    <property type="evidence" value="ECO:0007669"/>
    <property type="project" value="InterPro"/>
</dbReference>
<dbReference type="InterPro" id="IPR012334">
    <property type="entry name" value="Pectin_lyas_fold"/>
</dbReference>
<name>A0AAN6RYK5_9PEZI</name>
<dbReference type="InterPro" id="IPR024535">
    <property type="entry name" value="RHGA/B-epi-like_pectate_lyase"/>
</dbReference>
<feature type="signal peptide" evidence="2">
    <location>
        <begin position="1"/>
        <end position="25"/>
    </location>
</feature>
<evidence type="ECO:0000259" key="3">
    <source>
        <dbReference type="Pfam" id="PF12708"/>
    </source>
</evidence>
<keyword evidence="2" id="KW-0732">Signal</keyword>
<accession>A0AAN6RYK5</accession>
<feature type="domain" description="Rhamnogalacturonase A/B/Epimerase-like pectate lyase" evidence="3">
    <location>
        <begin position="689"/>
        <end position="755"/>
    </location>
</feature>
<dbReference type="InterPro" id="IPR011050">
    <property type="entry name" value="Pectin_lyase_fold/virulence"/>
</dbReference>
<evidence type="ECO:0000313" key="5">
    <source>
        <dbReference type="Proteomes" id="UP001303473"/>
    </source>
</evidence>
<feature type="chain" id="PRO_5042990530" evidence="2">
    <location>
        <begin position="26"/>
        <end position="1395"/>
    </location>
</feature>
<dbReference type="EMBL" id="MU853970">
    <property type="protein sequence ID" value="KAK3934652.1"/>
    <property type="molecule type" value="Genomic_DNA"/>
</dbReference>
<feature type="domain" description="Rhamnogalacturonase A/B/Epimerase-like pectate lyase" evidence="3">
    <location>
        <begin position="416"/>
        <end position="545"/>
    </location>
</feature>
<keyword evidence="5" id="KW-1185">Reference proteome</keyword>
<sequence length="1395" mass="150510">MALLRFFLFLTAFFALDLRRHATLAQYYHVPQEVIDIAPDYLVRLPMRHDKEWYFRELEGSSTVTNLIKHYRGSNGLVDEYSNIRYTCDEFPPASWVEGGDGEDHDQPANTRCAAMRCQAGVKAEQDWQATAHNRLRSDLKRVITIKLNVKSFSNKDSVAFFKFYPDNRVDGVAARVWTYVDVGNADAIDKSSPVNQGFNKRDVKGWNLTADPQGRTLWDLSFEELRALMDAGHGYEHQISANMSYVDWAMASQTPIELQNMDPHFRWDDEDEEYEDFSNATRAKRYTKPAPVKKAVVPKPKPAPVPRSIPAHVVTPLLKRANSSDIENARSIPLRNVNTKTLATGNSSVNAGVTPLLQITPEIAKAAALVAEANGVAKYGNVTKRAAAATGTYWMQDLARKGTVPWGDDASYVVFRNVLNYGAVGDGVTDDTEAINYAMTDGKRCSEKCNGSTTKNAIVYFPLGNYLISSTVPIPFGTQVIGDANERPTLVASADFISLGGAEEYYIRNIVIDITGAGVAQATSLQNVELIASTNTATNQIGIFNGCGIGVHVIWDWGWVIGFKLVSDDGSGNIGSVSVLDSSFTSVATAALQIAALNEAPGTGSTGVILENVKLSGVAAAVWLDGSAGTTVTEWTLGPTYEGTTTARTYTEGGKVGDYRRHSTLLDADGAYFERAKPQYEDKVVGDFVHIKDMGVTGDGFTDDTAAFQAALYASQGKILFIDAGSYILTSTIVIPPGTKIVGETWSQLVASGSYFEDVGTVGSVGDVEIQDILFTTRGATAGLILIEWNIQAASQGSAGMWDCHARIGGAVGSQLTLTECPPLTSGTDAGCSAASLMMRLTSLASGYFENVWLWGADHMIDDPLLDDSTNDMEQCSIYIARGFLIESTHATWLYATASEHSVFYQYNFYGAANIFAGMLQTESLYFQLTPPPPAPFAAVVGDFPGDPDYTCAADNEFNGCDESWSTIITGSQNIFIAAAGIYTWFSTYAQTCIDSQECQKVLMKLENNFASVRIENLITIGAKYMAVMDGEGILAADNMNGEGHPFWSQVTLLDVGSNGTTNFNELVWIDPKIWDMDKPSFTCLPPYLIQLPPYTAATSTVNYPLMTVSDGTWTSTVTMAPLTISEWVLEVVTITADGSAGGAKKGKRAAQGFAEFTPVAVSTPLWPSISYLGNDGQATTTAPSVAFPTPPAGVVARGVTPYQGTLDWPTVDQCFFYSTQCIPDPWMYCDLNDAECTAAGDDGSDPGDDDENLDDLAVTCPAGGGAGVATIVSSSSSTTTTTTSTSAIPSPMETGDPEENVVDCYNSGETTENARMQSSGASFCNSIAGDNFGPGYFHQGSYDFPYNGGVGFMRMVISLEILAGCDWKYNLDDCERYLRVLTDSCNCGGVDGK</sequence>
<dbReference type="InterPro" id="IPR039279">
    <property type="entry name" value="QRT3-like"/>
</dbReference>
<comment type="caution">
    <text evidence="4">The sequence shown here is derived from an EMBL/GenBank/DDBJ whole genome shotgun (WGS) entry which is preliminary data.</text>
</comment>
<evidence type="ECO:0000256" key="2">
    <source>
        <dbReference type="SAM" id="SignalP"/>
    </source>
</evidence>
<reference evidence="5" key="1">
    <citation type="journal article" date="2023" name="Mol. Phylogenet. Evol.">
        <title>Genome-scale phylogeny and comparative genomics of the fungal order Sordariales.</title>
        <authorList>
            <person name="Hensen N."/>
            <person name="Bonometti L."/>
            <person name="Westerberg I."/>
            <person name="Brannstrom I.O."/>
            <person name="Guillou S."/>
            <person name="Cros-Aarteil S."/>
            <person name="Calhoun S."/>
            <person name="Haridas S."/>
            <person name="Kuo A."/>
            <person name="Mondo S."/>
            <person name="Pangilinan J."/>
            <person name="Riley R."/>
            <person name="LaButti K."/>
            <person name="Andreopoulos B."/>
            <person name="Lipzen A."/>
            <person name="Chen C."/>
            <person name="Yan M."/>
            <person name="Daum C."/>
            <person name="Ng V."/>
            <person name="Clum A."/>
            <person name="Steindorff A."/>
            <person name="Ohm R.A."/>
            <person name="Martin F."/>
            <person name="Silar P."/>
            <person name="Natvig D.O."/>
            <person name="Lalanne C."/>
            <person name="Gautier V."/>
            <person name="Ament-Velasquez S.L."/>
            <person name="Kruys A."/>
            <person name="Hutchinson M.I."/>
            <person name="Powell A.J."/>
            <person name="Barry K."/>
            <person name="Miller A.N."/>
            <person name="Grigoriev I.V."/>
            <person name="Debuchy R."/>
            <person name="Gladieux P."/>
            <person name="Hiltunen Thoren M."/>
            <person name="Johannesson H."/>
        </authorList>
    </citation>
    <scope>NUCLEOTIDE SEQUENCE [LARGE SCALE GENOMIC DNA]</scope>
    <source>
        <strain evidence="5">CBS 340.73</strain>
    </source>
</reference>
<evidence type="ECO:0000313" key="4">
    <source>
        <dbReference type="EMBL" id="KAK3934652.1"/>
    </source>
</evidence>
<feature type="region of interest" description="Disordered" evidence="1">
    <location>
        <begin position="1274"/>
        <end position="1300"/>
    </location>
</feature>
<dbReference type="Proteomes" id="UP001303473">
    <property type="component" value="Unassembled WGS sequence"/>
</dbReference>
<dbReference type="Pfam" id="PF12708">
    <property type="entry name" value="Pect-lyase_RHGA_epim"/>
    <property type="match status" value="2"/>
</dbReference>
<proteinExistence type="predicted"/>
<evidence type="ECO:0000256" key="1">
    <source>
        <dbReference type="SAM" id="MobiDB-lite"/>
    </source>
</evidence>
<dbReference type="PANTHER" id="PTHR33928:SF2">
    <property type="entry name" value="PECTATE LYASE SUPERFAMILY PROTEIN DOMAIN-CONTAINING PROTEIN-RELATED"/>
    <property type="match status" value="1"/>
</dbReference>
<organism evidence="4 5">
    <name type="scientific">Diplogelasinospora grovesii</name>
    <dbReference type="NCBI Taxonomy" id="303347"/>
    <lineage>
        <taxon>Eukaryota</taxon>
        <taxon>Fungi</taxon>
        <taxon>Dikarya</taxon>
        <taxon>Ascomycota</taxon>
        <taxon>Pezizomycotina</taxon>
        <taxon>Sordariomycetes</taxon>
        <taxon>Sordariomycetidae</taxon>
        <taxon>Sordariales</taxon>
        <taxon>Diplogelasinosporaceae</taxon>
        <taxon>Diplogelasinospora</taxon>
    </lineage>
</organism>
<dbReference type="PANTHER" id="PTHR33928">
    <property type="entry name" value="POLYGALACTURONASE QRT3"/>
    <property type="match status" value="1"/>
</dbReference>
<gene>
    <name evidence="4" type="ORF">QBC46DRAFT_426182</name>
</gene>
<protein>
    <submittedName>
        <fullName evidence="4">Glucan 1,3-beta-glucosidase</fullName>
    </submittedName>
</protein>